<dbReference type="SUPFAM" id="SSF69786">
    <property type="entry name" value="YggU-like"/>
    <property type="match status" value="1"/>
</dbReference>
<dbReference type="NCBIfam" id="TIGR00251">
    <property type="entry name" value="DUF167 family protein"/>
    <property type="match status" value="1"/>
</dbReference>
<gene>
    <name evidence="3" type="ORF">L9S41_11185</name>
</gene>
<dbReference type="Gene3D" id="3.30.1200.10">
    <property type="entry name" value="YggU-like"/>
    <property type="match status" value="1"/>
</dbReference>
<dbReference type="PANTHER" id="PTHR13420">
    <property type="entry name" value="UPF0235 PROTEIN C15ORF40"/>
    <property type="match status" value="1"/>
</dbReference>
<dbReference type="HAMAP" id="MF_00634">
    <property type="entry name" value="UPF0235"/>
    <property type="match status" value="1"/>
</dbReference>
<keyword evidence="4" id="KW-1185">Reference proteome</keyword>
<dbReference type="EMBL" id="CP092109">
    <property type="protein sequence ID" value="UWZ78259.1"/>
    <property type="molecule type" value="Genomic_DNA"/>
</dbReference>
<evidence type="ECO:0000313" key="4">
    <source>
        <dbReference type="Proteomes" id="UP001060414"/>
    </source>
</evidence>
<sequence length="97" mass="10507">MNAALTEMSEGVCVAVHVQPRASRNEIVGLRGDELRVRLTSPPVEGAANRLCCEFLADLCGVAKSRVELLSGAKSRHKRLLVRGIDLAEAQRRLAAE</sequence>
<dbReference type="InterPro" id="IPR003746">
    <property type="entry name" value="DUF167"/>
</dbReference>
<dbReference type="Pfam" id="PF02594">
    <property type="entry name" value="DUF167"/>
    <property type="match status" value="1"/>
</dbReference>
<protein>
    <recommendedName>
        <fullName evidence="2">UPF0235 protein L9S41_11185</fullName>
    </recommendedName>
</protein>
<proteinExistence type="inferred from homology"/>
<dbReference type="RefSeq" id="WP_260746608.1">
    <property type="nucleotide sequence ID" value="NZ_CP092109.1"/>
</dbReference>
<reference evidence="3" key="1">
    <citation type="journal article" date="2022" name="Environ. Microbiol.">
        <title>Geoalkalibacter halelectricus SAP #1 sp. nov. possessing extracellular electron transfer and mineral#reducing capabilities from a haloalkaline environment.</title>
        <authorList>
            <person name="Yadav S."/>
            <person name="Singh R."/>
            <person name="Sundharam S.S."/>
            <person name="Chaudhary S."/>
            <person name="Krishnamurthi S."/>
            <person name="Patil S.A."/>
        </authorList>
    </citation>
    <scope>NUCLEOTIDE SEQUENCE</scope>
    <source>
        <strain evidence="3">SAP-1</strain>
    </source>
</reference>
<name>A0ABY5ZKJ2_9BACT</name>
<dbReference type="SMART" id="SM01152">
    <property type="entry name" value="DUF167"/>
    <property type="match status" value="1"/>
</dbReference>
<dbReference type="InterPro" id="IPR036591">
    <property type="entry name" value="YggU-like_sf"/>
</dbReference>
<evidence type="ECO:0000313" key="3">
    <source>
        <dbReference type="EMBL" id="UWZ78259.1"/>
    </source>
</evidence>
<dbReference type="PANTHER" id="PTHR13420:SF7">
    <property type="entry name" value="UPF0235 PROTEIN C15ORF40"/>
    <property type="match status" value="1"/>
</dbReference>
<organism evidence="3 4">
    <name type="scientific">Geoalkalibacter halelectricus</name>
    <dbReference type="NCBI Taxonomy" id="2847045"/>
    <lineage>
        <taxon>Bacteria</taxon>
        <taxon>Pseudomonadati</taxon>
        <taxon>Thermodesulfobacteriota</taxon>
        <taxon>Desulfuromonadia</taxon>
        <taxon>Desulfuromonadales</taxon>
        <taxon>Geoalkalibacteraceae</taxon>
        <taxon>Geoalkalibacter</taxon>
    </lineage>
</organism>
<comment type="similarity">
    <text evidence="1 2">Belongs to the UPF0235 family.</text>
</comment>
<evidence type="ECO:0000256" key="2">
    <source>
        <dbReference type="HAMAP-Rule" id="MF_00634"/>
    </source>
</evidence>
<accession>A0ABY5ZKJ2</accession>
<evidence type="ECO:0000256" key="1">
    <source>
        <dbReference type="ARBA" id="ARBA00010364"/>
    </source>
</evidence>
<dbReference type="Proteomes" id="UP001060414">
    <property type="component" value="Chromosome"/>
</dbReference>